<comment type="caution">
    <text evidence="1">The sequence shown here is derived from an EMBL/GenBank/DDBJ whole genome shotgun (WGS) entry which is preliminary data.</text>
</comment>
<reference evidence="1 2" key="1">
    <citation type="submission" date="2015-08" db="EMBL/GenBank/DDBJ databases">
        <title>Next Generation Sequencing and Analysis of the Genome of Puccinia sorghi L Schw, the Causal Agent of Maize Common Rust.</title>
        <authorList>
            <person name="Rochi L."/>
            <person name="Burguener G."/>
            <person name="Darino M."/>
            <person name="Turjanski A."/>
            <person name="Kreff E."/>
            <person name="Dieguez M.J."/>
            <person name="Sacco F."/>
        </authorList>
    </citation>
    <scope>NUCLEOTIDE SEQUENCE [LARGE SCALE GENOMIC DNA]</scope>
    <source>
        <strain evidence="1 2">RO10H11247</strain>
    </source>
</reference>
<dbReference type="STRING" id="27349.A0A0L6UR86"/>
<accession>A0A0L6UR86</accession>
<proteinExistence type="predicted"/>
<name>A0A0L6UR86_9BASI</name>
<gene>
    <name evidence="1" type="ORF">VP01_4119g1</name>
</gene>
<evidence type="ECO:0000313" key="1">
    <source>
        <dbReference type="EMBL" id="KNZ51039.1"/>
    </source>
</evidence>
<dbReference type="OrthoDB" id="7691805at2759"/>
<dbReference type="EMBL" id="LAVV01009190">
    <property type="protein sequence ID" value="KNZ51039.1"/>
    <property type="molecule type" value="Genomic_DNA"/>
</dbReference>
<dbReference type="AlphaFoldDB" id="A0A0L6UR86"/>
<organism evidence="1 2">
    <name type="scientific">Puccinia sorghi</name>
    <dbReference type="NCBI Taxonomy" id="27349"/>
    <lineage>
        <taxon>Eukaryota</taxon>
        <taxon>Fungi</taxon>
        <taxon>Dikarya</taxon>
        <taxon>Basidiomycota</taxon>
        <taxon>Pucciniomycotina</taxon>
        <taxon>Pucciniomycetes</taxon>
        <taxon>Pucciniales</taxon>
        <taxon>Pucciniaceae</taxon>
        <taxon>Puccinia</taxon>
    </lineage>
</organism>
<keyword evidence="2" id="KW-1185">Reference proteome</keyword>
<sequence length="174" mass="19468">MANGNHQSTKKVVPTEIPSKIYDNWLDHLTKYPPYESAKFEHETSESQSNNKTILKPMVVLQSSLQDAQNKNYTVEESHTGNSYIHVRLGEKNFFGSIQATFATEKIPNAINTTDTLINVLEVEARKRGYYPSLICSNGGGEFVGNSRAKRQQNDCGIGPSYSQILWNPETVLA</sequence>
<dbReference type="Proteomes" id="UP000037035">
    <property type="component" value="Unassembled WGS sequence"/>
</dbReference>
<dbReference type="VEuPathDB" id="FungiDB:VP01_4119g1"/>
<evidence type="ECO:0000313" key="2">
    <source>
        <dbReference type="Proteomes" id="UP000037035"/>
    </source>
</evidence>
<protein>
    <submittedName>
        <fullName evidence="1">Uncharacterized protein</fullName>
    </submittedName>
</protein>